<keyword evidence="3" id="KW-0804">Transcription</keyword>
<keyword evidence="6" id="KW-1185">Reference proteome</keyword>
<dbReference type="InterPro" id="IPR036388">
    <property type="entry name" value="WH-like_DNA-bd_sf"/>
</dbReference>
<dbReference type="AlphaFoldDB" id="A0A919R3I9"/>
<dbReference type="InterPro" id="IPR051081">
    <property type="entry name" value="HTH_MetalResp_TranReg"/>
</dbReference>
<name>A0A919R3I9_9ACTN</name>
<evidence type="ECO:0000256" key="2">
    <source>
        <dbReference type="ARBA" id="ARBA00023125"/>
    </source>
</evidence>
<comment type="caution">
    <text evidence="5">The sequence shown here is derived from an EMBL/GenBank/DDBJ whole genome shotgun (WGS) entry which is preliminary data.</text>
</comment>
<evidence type="ECO:0000313" key="5">
    <source>
        <dbReference type="EMBL" id="GII77746.1"/>
    </source>
</evidence>
<dbReference type="GO" id="GO:0003677">
    <property type="term" value="F:DNA binding"/>
    <property type="evidence" value="ECO:0007669"/>
    <property type="project" value="UniProtKB-KW"/>
</dbReference>
<keyword evidence="2" id="KW-0238">DNA-binding</keyword>
<evidence type="ECO:0000313" key="6">
    <source>
        <dbReference type="Proteomes" id="UP000655287"/>
    </source>
</evidence>
<accession>A0A919R3I9</accession>
<protein>
    <submittedName>
        <fullName evidence="5">Transcriptional regulator</fullName>
    </submittedName>
</protein>
<dbReference type="RefSeq" id="WP_239137396.1">
    <property type="nucleotide sequence ID" value="NZ_BOOU01000041.1"/>
</dbReference>
<dbReference type="InterPro" id="IPR011991">
    <property type="entry name" value="ArsR-like_HTH"/>
</dbReference>
<dbReference type="EMBL" id="BOOU01000041">
    <property type="protein sequence ID" value="GII77746.1"/>
    <property type="molecule type" value="Genomic_DNA"/>
</dbReference>
<dbReference type="PANTHER" id="PTHR33154">
    <property type="entry name" value="TRANSCRIPTIONAL REGULATOR, ARSR FAMILY"/>
    <property type="match status" value="1"/>
</dbReference>
<dbReference type="Pfam" id="PF01022">
    <property type="entry name" value="HTH_5"/>
    <property type="match status" value="1"/>
</dbReference>
<proteinExistence type="predicted"/>
<gene>
    <name evidence="5" type="ORF">Sru01_27280</name>
</gene>
<feature type="domain" description="HTH arsR-type" evidence="4">
    <location>
        <begin position="1"/>
        <end position="106"/>
    </location>
</feature>
<dbReference type="NCBIfam" id="NF033788">
    <property type="entry name" value="HTH_metalloreg"/>
    <property type="match status" value="1"/>
</dbReference>
<dbReference type="Proteomes" id="UP000655287">
    <property type="component" value="Unassembled WGS sequence"/>
</dbReference>
<dbReference type="PROSITE" id="PS50987">
    <property type="entry name" value="HTH_ARSR_2"/>
    <property type="match status" value="1"/>
</dbReference>
<dbReference type="Gene3D" id="1.10.10.10">
    <property type="entry name" value="Winged helix-like DNA-binding domain superfamily/Winged helix DNA-binding domain"/>
    <property type="match status" value="1"/>
</dbReference>
<dbReference type="InterPro" id="IPR036390">
    <property type="entry name" value="WH_DNA-bd_sf"/>
</dbReference>
<dbReference type="CDD" id="cd00090">
    <property type="entry name" value="HTH_ARSR"/>
    <property type="match status" value="1"/>
</dbReference>
<dbReference type="GO" id="GO:0003700">
    <property type="term" value="F:DNA-binding transcription factor activity"/>
    <property type="evidence" value="ECO:0007669"/>
    <property type="project" value="InterPro"/>
</dbReference>
<dbReference type="SMART" id="SM00418">
    <property type="entry name" value="HTH_ARSR"/>
    <property type="match status" value="1"/>
</dbReference>
<sequence length="106" mass="11725">MSDVELRVDAEVLRALASGARLDILRWLKDPAGNFGPQAVGDFDVEGVCVSVIQDRAGMSQPTVSAHLKILHQAGLVTRRKIGPWHFYKRDEQAVRRFLDTLSAAL</sequence>
<evidence type="ECO:0000256" key="1">
    <source>
        <dbReference type="ARBA" id="ARBA00023015"/>
    </source>
</evidence>
<dbReference type="SUPFAM" id="SSF46785">
    <property type="entry name" value="Winged helix' DNA-binding domain"/>
    <property type="match status" value="1"/>
</dbReference>
<evidence type="ECO:0000259" key="4">
    <source>
        <dbReference type="PROSITE" id="PS50987"/>
    </source>
</evidence>
<dbReference type="PANTHER" id="PTHR33154:SF33">
    <property type="entry name" value="TRANSCRIPTIONAL REPRESSOR SDPR"/>
    <property type="match status" value="1"/>
</dbReference>
<evidence type="ECO:0000256" key="3">
    <source>
        <dbReference type="ARBA" id="ARBA00023163"/>
    </source>
</evidence>
<organism evidence="5 6">
    <name type="scientific">Sphaerisporangium rufum</name>
    <dbReference type="NCBI Taxonomy" id="1381558"/>
    <lineage>
        <taxon>Bacteria</taxon>
        <taxon>Bacillati</taxon>
        <taxon>Actinomycetota</taxon>
        <taxon>Actinomycetes</taxon>
        <taxon>Streptosporangiales</taxon>
        <taxon>Streptosporangiaceae</taxon>
        <taxon>Sphaerisporangium</taxon>
    </lineage>
</organism>
<keyword evidence="1" id="KW-0805">Transcription regulation</keyword>
<reference evidence="5" key="1">
    <citation type="submission" date="2021-01" db="EMBL/GenBank/DDBJ databases">
        <title>Whole genome shotgun sequence of Sphaerisporangium rufum NBRC 109079.</title>
        <authorList>
            <person name="Komaki H."/>
            <person name="Tamura T."/>
        </authorList>
    </citation>
    <scope>NUCLEOTIDE SEQUENCE</scope>
    <source>
        <strain evidence="5">NBRC 109079</strain>
    </source>
</reference>
<dbReference type="InterPro" id="IPR001845">
    <property type="entry name" value="HTH_ArsR_DNA-bd_dom"/>
</dbReference>